<dbReference type="STRING" id="742727.HMPREF9447_03000"/>
<keyword evidence="1" id="KW-0812">Transmembrane</keyword>
<gene>
    <name evidence="2" type="ORF">HMPREF9447_03000</name>
</gene>
<dbReference type="AlphaFoldDB" id="K9EF41"/>
<dbReference type="Proteomes" id="UP000009872">
    <property type="component" value="Unassembled WGS sequence"/>
</dbReference>
<reference evidence="2 3" key="1">
    <citation type="submission" date="2012-09" db="EMBL/GenBank/DDBJ databases">
        <title>The Genome Sequence of Bacteroides oleiciplenus YIT 12058.</title>
        <authorList>
            <consortium name="The Broad Institute Genome Sequencing Platform"/>
            <person name="Earl A."/>
            <person name="Ward D."/>
            <person name="Feldgarden M."/>
            <person name="Gevers D."/>
            <person name="Morotomi M."/>
            <person name="Walker B."/>
            <person name="Young S.K."/>
            <person name="Zeng Q."/>
            <person name="Gargeya S."/>
            <person name="Fitzgerald M."/>
            <person name="Haas B."/>
            <person name="Abouelleil A."/>
            <person name="Alvarado L."/>
            <person name="Arachchi H.M."/>
            <person name="Berlin A.M."/>
            <person name="Chapman S.B."/>
            <person name="Goldberg J."/>
            <person name="Griggs A."/>
            <person name="Gujja S."/>
            <person name="Hansen M."/>
            <person name="Howarth C."/>
            <person name="Imamovic A."/>
            <person name="Larimer J."/>
            <person name="McCowen C."/>
            <person name="Montmayeur A."/>
            <person name="Murphy C."/>
            <person name="Neiman D."/>
            <person name="Pearson M."/>
            <person name="Priest M."/>
            <person name="Roberts A."/>
            <person name="Saif S."/>
            <person name="Shea T."/>
            <person name="Sisk P."/>
            <person name="Sykes S."/>
            <person name="Wortman J."/>
            <person name="Nusbaum C."/>
            <person name="Birren B."/>
        </authorList>
    </citation>
    <scope>NUCLEOTIDE SEQUENCE [LARGE SCALE GENOMIC DNA]</scope>
    <source>
        <strain evidence="2 3">YIT 12058</strain>
    </source>
</reference>
<evidence type="ECO:0000313" key="3">
    <source>
        <dbReference type="Proteomes" id="UP000009872"/>
    </source>
</evidence>
<name>K9EF41_9BACE</name>
<dbReference type="HOGENOM" id="CLU_1537031_0_0_10"/>
<sequence length="174" mass="19324">MADIQQFEKLWDGFVTSFKGDLIGQSRKQTLTYPLVKLIFSDKVLTLTSEYGSFGRWLDEVIRNQPRKGKLIKELLTKDMVLTEERLNNEISSGMKYVAVGGAGALGFIAAKGMALGMLSTAVLTLAPMAIVYPVATSYISTHKEKNIYTLIDAYITQLDKYKKSISSVLLAEE</sequence>
<proteinExistence type="predicted"/>
<accession>K9EF41</accession>
<keyword evidence="3" id="KW-1185">Reference proteome</keyword>
<evidence type="ECO:0000313" key="2">
    <source>
        <dbReference type="EMBL" id="EKU89562.1"/>
    </source>
</evidence>
<keyword evidence="1" id="KW-0472">Membrane</keyword>
<keyword evidence="1" id="KW-1133">Transmembrane helix</keyword>
<feature type="transmembrane region" description="Helical" evidence="1">
    <location>
        <begin position="117"/>
        <end position="136"/>
    </location>
</feature>
<protein>
    <submittedName>
        <fullName evidence="2">Uncharacterized protein</fullName>
    </submittedName>
</protein>
<organism evidence="2 3">
    <name type="scientific">Bacteroides oleiciplenus YIT 12058</name>
    <dbReference type="NCBI Taxonomy" id="742727"/>
    <lineage>
        <taxon>Bacteria</taxon>
        <taxon>Pseudomonadati</taxon>
        <taxon>Bacteroidota</taxon>
        <taxon>Bacteroidia</taxon>
        <taxon>Bacteroidales</taxon>
        <taxon>Bacteroidaceae</taxon>
        <taxon>Bacteroides</taxon>
    </lineage>
</organism>
<evidence type="ECO:0000256" key="1">
    <source>
        <dbReference type="SAM" id="Phobius"/>
    </source>
</evidence>
<dbReference type="EMBL" id="ADLF01000013">
    <property type="protein sequence ID" value="EKU89562.1"/>
    <property type="molecule type" value="Genomic_DNA"/>
</dbReference>
<comment type="caution">
    <text evidence="2">The sequence shown here is derived from an EMBL/GenBank/DDBJ whole genome shotgun (WGS) entry which is preliminary data.</text>
</comment>
<dbReference type="PATRIC" id="fig|742727.4.peg.3067"/>
<dbReference type="RefSeq" id="WP_009130538.1">
    <property type="nucleotide sequence ID" value="NZ_JH992942.1"/>
</dbReference>